<accession>A0A834P8B1</accession>
<evidence type="ECO:0000313" key="2">
    <source>
        <dbReference type="Proteomes" id="UP000600918"/>
    </source>
</evidence>
<sequence>MEFINDYRIAYLEVVDLRDEEQCTMEILIVVGRGRDLESTGNVPPTHLLLDFLRKLKGFYGAAYLNSPLPLLASYYYTYSWNTYRDLCDRSHTLLLSLKTPGISCEPYQRDCNISQNFKNNYLCT</sequence>
<gene>
    <name evidence="1" type="ORF">H0235_004975</name>
</gene>
<dbReference type="AlphaFoldDB" id="A0A834P8B1"/>
<name>A0A834P8B1_VESPE</name>
<proteinExistence type="predicted"/>
<organism evidence="1 2">
    <name type="scientific">Vespula pensylvanica</name>
    <name type="common">Western yellow jacket</name>
    <name type="synonym">Wasp</name>
    <dbReference type="NCBI Taxonomy" id="30213"/>
    <lineage>
        <taxon>Eukaryota</taxon>
        <taxon>Metazoa</taxon>
        <taxon>Ecdysozoa</taxon>
        <taxon>Arthropoda</taxon>
        <taxon>Hexapoda</taxon>
        <taxon>Insecta</taxon>
        <taxon>Pterygota</taxon>
        <taxon>Neoptera</taxon>
        <taxon>Endopterygota</taxon>
        <taxon>Hymenoptera</taxon>
        <taxon>Apocrita</taxon>
        <taxon>Aculeata</taxon>
        <taxon>Vespoidea</taxon>
        <taxon>Vespidae</taxon>
        <taxon>Vespinae</taxon>
        <taxon>Vespula</taxon>
    </lineage>
</organism>
<protein>
    <submittedName>
        <fullName evidence="1">Uncharacterized protein</fullName>
    </submittedName>
</protein>
<dbReference type="Proteomes" id="UP000600918">
    <property type="component" value="Unassembled WGS sequence"/>
</dbReference>
<dbReference type="EMBL" id="JACSDY010000003">
    <property type="protein sequence ID" value="KAF7432051.1"/>
    <property type="molecule type" value="Genomic_DNA"/>
</dbReference>
<reference evidence="1" key="1">
    <citation type="journal article" date="2020" name="G3 (Bethesda)">
        <title>High-Quality Assemblies for Three Invasive Social Wasps from the &lt;i&gt;Vespula&lt;/i&gt; Genus.</title>
        <authorList>
            <person name="Harrop T.W.R."/>
            <person name="Guhlin J."/>
            <person name="McLaughlin G.M."/>
            <person name="Permina E."/>
            <person name="Stockwell P."/>
            <person name="Gilligan J."/>
            <person name="Le Lec M.F."/>
            <person name="Gruber M.A.M."/>
            <person name="Quinn O."/>
            <person name="Lovegrove M."/>
            <person name="Duncan E.J."/>
            <person name="Remnant E.J."/>
            <person name="Van Eeckhoven J."/>
            <person name="Graham B."/>
            <person name="Knapp R.A."/>
            <person name="Langford K.W."/>
            <person name="Kronenberg Z."/>
            <person name="Press M.O."/>
            <person name="Eacker S.M."/>
            <person name="Wilson-Rankin E.E."/>
            <person name="Purcell J."/>
            <person name="Lester P.J."/>
            <person name="Dearden P.K."/>
        </authorList>
    </citation>
    <scope>NUCLEOTIDE SEQUENCE</scope>
    <source>
        <strain evidence="1">Volc-1</strain>
    </source>
</reference>
<evidence type="ECO:0000313" key="1">
    <source>
        <dbReference type="EMBL" id="KAF7432051.1"/>
    </source>
</evidence>
<keyword evidence="2" id="KW-1185">Reference proteome</keyword>
<comment type="caution">
    <text evidence="1">The sequence shown here is derived from an EMBL/GenBank/DDBJ whole genome shotgun (WGS) entry which is preliminary data.</text>
</comment>